<sequence>MSNSEQVTCTYTAVLMSKASRYYALAPTASELPQLKLAMYADLQAMLESQNSNSSVCCDPSLREGDAAATSTSPLCVCIGNFSVTDVRTQFLGYPELLGITFTVQFVLTGSTLKLVFPDAVDAGPDAAAAAAVPSATEYAAAAAPLASGSYAADANWSATPGVRVVADGGAGASAAATATMGGTVGGISSPPGMPFVFTIAASDAFPRVRERVLWELTRQSYMSAYTRDVNIFTHVTLDDVAAMLAMKSVSMTRSSVSSLSAGERSAAAAAAAAAVRSAKPLAVAHNVDFCRVLRQSAAALIEAGGSTAANPPVPMATDGNRSYPSAVVATAQDSYTFTLVAKCDGATCGVGIVCGAVMLVLVLGAALAYAHQRWRRAREERADERRLLQRQLR</sequence>
<gene>
    <name evidence="2" type="ORF">NESM_000707100</name>
</gene>
<reference evidence="2 3" key="1">
    <citation type="journal article" date="2021" name="MBio">
        <title>A New Model Trypanosomatid, Novymonas esmeraldas: Genomic Perception of Its 'Candidatus Pandoraea novymonadis' Endosymbiont.</title>
        <authorList>
            <person name="Zakharova A."/>
            <person name="Saura A."/>
            <person name="Butenko A."/>
            <person name="Podesvova L."/>
            <person name="Warmusova S."/>
            <person name="Kostygov A.Y."/>
            <person name="Nenarokova A."/>
            <person name="Lukes J."/>
            <person name="Opperdoes F.R."/>
            <person name="Yurchenko V."/>
        </authorList>
    </citation>
    <scope>NUCLEOTIDE SEQUENCE [LARGE SCALE GENOMIC DNA]</scope>
    <source>
        <strain evidence="2 3">E262AT.01</strain>
    </source>
</reference>
<evidence type="ECO:0000256" key="1">
    <source>
        <dbReference type="SAM" id="Phobius"/>
    </source>
</evidence>
<keyword evidence="3" id="KW-1185">Reference proteome</keyword>
<protein>
    <submittedName>
        <fullName evidence="2">Uncharacterized protein</fullName>
    </submittedName>
</protein>
<evidence type="ECO:0000313" key="3">
    <source>
        <dbReference type="Proteomes" id="UP001430356"/>
    </source>
</evidence>
<proteinExistence type="predicted"/>
<evidence type="ECO:0000313" key="2">
    <source>
        <dbReference type="EMBL" id="KAK7197569.1"/>
    </source>
</evidence>
<dbReference type="AlphaFoldDB" id="A0AAW0EVW4"/>
<keyword evidence="1" id="KW-1133">Transmembrane helix</keyword>
<keyword evidence="1" id="KW-0812">Transmembrane</keyword>
<comment type="caution">
    <text evidence="2">The sequence shown here is derived from an EMBL/GenBank/DDBJ whole genome shotgun (WGS) entry which is preliminary data.</text>
</comment>
<accession>A0AAW0EVW4</accession>
<dbReference type="EMBL" id="JAECZO010000111">
    <property type="protein sequence ID" value="KAK7197569.1"/>
    <property type="molecule type" value="Genomic_DNA"/>
</dbReference>
<name>A0AAW0EVW4_9TRYP</name>
<dbReference type="Proteomes" id="UP001430356">
    <property type="component" value="Unassembled WGS sequence"/>
</dbReference>
<keyword evidence="1" id="KW-0472">Membrane</keyword>
<feature type="transmembrane region" description="Helical" evidence="1">
    <location>
        <begin position="350"/>
        <end position="371"/>
    </location>
</feature>
<organism evidence="2 3">
    <name type="scientific">Novymonas esmeraldas</name>
    <dbReference type="NCBI Taxonomy" id="1808958"/>
    <lineage>
        <taxon>Eukaryota</taxon>
        <taxon>Discoba</taxon>
        <taxon>Euglenozoa</taxon>
        <taxon>Kinetoplastea</taxon>
        <taxon>Metakinetoplastina</taxon>
        <taxon>Trypanosomatida</taxon>
        <taxon>Trypanosomatidae</taxon>
        <taxon>Novymonas</taxon>
    </lineage>
</organism>